<organism evidence="2 3">
    <name type="scientific">Flavobacterium orientale</name>
    <dbReference type="NCBI Taxonomy" id="1756020"/>
    <lineage>
        <taxon>Bacteria</taxon>
        <taxon>Pseudomonadati</taxon>
        <taxon>Bacteroidota</taxon>
        <taxon>Flavobacteriia</taxon>
        <taxon>Flavobacteriales</taxon>
        <taxon>Flavobacteriaceae</taxon>
        <taxon>Flavobacterium</taxon>
    </lineage>
</organism>
<reference evidence="2" key="2">
    <citation type="submission" date="2020-09" db="EMBL/GenBank/DDBJ databases">
        <authorList>
            <person name="Sun Q."/>
            <person name="Zhou Y."/>
        </authorList>
    </citation>
    <scope>NUCLEOTIDE SEQUENCE</scope>
    <source>
        <strain evidence="2">CGMCC 1.12506</strain>
    </source>
</reference>
<dbReference type="EMBL" id="BMFG01000010">
    <property type="protein sequence ID" value="GGD32958.1"/>
    <property type="molecule type" value="Genomic_DNA"/>
</dbReference>
<dbReference type="RefSeq" id="WP_188362798.1">
    <property type="nucleotide sequence ID" value="NZ_BMFG01000010.1"/>
</dbReference>
<protein>
    <submittedName>
        <fullName evidence="2">Uncharacterized protein</fullName>
    </submittedName>
</protein>
<keyword evidence="1" id="KW-1133">Transmembrane helix</keyword>
<evidence type="ECO:0000313" key="2">
    <source>
        <dbReference type="EMBL" id="GGD32958.1"/>
    </source>
</evidence>
<proteinExistence type="predicted"/>
<keyword evidence="1" id="KW-0812">Transmembrane</keyword>
<evidence type="ECO:0000313" key="3">
    <source>
        <dbReference type="Proteomes" id="UP000625735"/>
    </source>
</evidence>
<dbReference type="AlphaFoldDB" id="A0A916Y6W7"/>
<keyword evidence="3" id="KW-1185">Reference proteome</keyword>
<reference evidence="2" key="1">
    <citation type="journal article" date="2014" name="Int. J. Syst. Evol. Microbiol.">
        <title>Complete genome sequence of Corynebacterium casei LMG S-19264T (=DSM 44701T), isolated from a smear-ripened cheese.</title>
        <authorList>
            <consortium name="US DOE Joint Genome Institute (JGI-PGF)"/>
            <person name="Walter F."/>
            <person name="Albersmeier A."/>
            <person name="Kalinowski J."/>
            <person name="Ruckert C."/>
        </authorList>
    </citation>
    <scope>NUCLEOTIDE SEQUENCE</scope>
    <source>
        <strain evidence="2">CGMCC 1.12506</strain>
    </source>
</reference>
<gene>
    <name evidence="2" type="ORF">GCM10011343_23720</name>
</gene>
<comment type="caution">
    <text evidence="2">The sequence shown here is derived from an EMBL/GenBank/DDBJ whole genome shotgun (WGS) entry which is preliminary data.</text>
</comment>
<keyword evidence="1" id="KW-0472">Membrane</keyword>
<accession>A0A916Y6W7</accession>
<dbReference type="Proteomes" id="UP000625735">
    <property type="component" value="Unassembled WGS sequence"/>
</dbReference>
<name>A0A916Y6W7_9FLAO</name>
<feature type="transmembrane region" description="Helical" evidence="1">
    <location>
        <begin position="26"/>
        <end position="45"/>
    </location>
</feature>
<sequence>MKKLLIVLVVVAAFFALYLPKDNSFAFYFKILAIVIVMIGVMRLMNKVPSKNQKDNQDDVA</sequence>
<evidence type="ECO:0000256" key="1">
    <source>
        <dbReference type="SAM" id="Phobius"/>
    </source>
</evidence>